<dbReference type="Pfam" id="PF00004">
    <property type="entry name" value="AAA"/>
    <property type="match status" value="1"/>
</dbReference>
<name>A0A4R2R050_9PSEU</name>
<dbReference type="PROSITE" id="PS00871">
    <property type="entry name" value="CLPAB_2"/>
    <property type="match status" value="1"/>
</dbReference>
<dbReference type="PROSITE" id="PS50151">
    <property type="entry name" value="UVR"/>
    <property type="match status" value="1"/>
</dbReference>
<dbReference type="GO" id="GO:0008233">
    <property type="term" value="F:peptidase activity"/>
    <property type="evidence" value="ECO:0007669"/>
    <property type="project" value="UniProtKB-KW"/>
</dbReference>
<dbReference type="AlphaFoldDB" id="A0A4R2R050"/>
<evidence type="ECO:0000256" key="8">
    <source>
        <dbReference type="ARBA" id="ARBA00026057"/>
    </source>
</evidence>
<comment type="similarity">
    <text evidence="1 10">Belongs to the ClpA/ClpB family.</text>
</comment>
<keyword evidence="5" id="KW-0346">Stress response</keyword>
<sequence length="842" mass="91629">MATFFGPAGFESGSFDEFLARFFGAGGGASDSRRRIDLTELMTEPTQRLLGAAARYAGARGQTEIDPLHLLHAIAEQEPTRELIGHTGADPDKLAGAVERELPPVAERPAEASQPTLAAATKRVLLDAHQAARALGSMYIAPEHVLLALAANQSTRAGNLLDGAGVSPRALQSPQEQGASAGTGASGTPTLDKYGQDLTKRAADGELDPVVGRAEEIEQTIEVLSRRTKNNPVLVGDAGVGKTAIVEGIAARIVAGEVPDTLANKRLVQLDLSGMLAGTRYRGDFEERMTKVIEEISAHSAEVIVFIDELHTVVNAGGAEGSVDAGNMLKPRLARGDLHVIGATTLGEYRKHVEADPALERRFQPVQVPEPSVPDTVAVLRGLRERYAEHHKVHYTDEAITAAAELADRYIADRFLPDKAIDLIDQAGARRRLRLPSADPEIGRLRKRLESLAAEKDQAVAQERFEDASRSRDEINALRDQLSERGVAPDSGADVETPEVTARDIAEVVSRRTGVPVSQLTESEKVRLRKLEDELHQRVIGQDTAVHAVARAVRRSRSGMGDERRPVGSFLFLGPTGVGKTELAKALAETLFGDEERMVRLDMSEFGERHTASRLVGAPPGYVGYGEAGELTEAVRRRPYTVVLLDEVEKAHPDVFNTLLQVLEDGRLTDGQGRTVDFSNAVLIMTSNIGSELISSKSGPIGFNSAQRADDERSLRERLMPRLRESFRPEFLNRIDEIVTFRRLAADELHTITDLLLADTRKRLSAQRIEVEFDASAVDWLAEHGHQPEFGARPLRRTIQRQVDDHIADLLLDGELSEGAALRIGVAEDALTFEVRQQTAAA</sequence>
<dbReference type="Gene3D" id="3.40.50.300">
    <property type="entry name" value="P-loop containing nucleotide triphosphate hydrolases"/>
    <property type="match status" value="2"/>
</dbReference>
<comment type="subunit">
    <text evidence="8">Homohexamer. The oligomerization is ATP-dependent.</text>
</comment>
<dbReference type="SMART" id="SM00382">
    <property type="entry name" value="AAA"/>
    <property type="match status" value="2"/>
</dbReference>
<keyword evidence="14" id="KW-0645">Protease</keyword>
<dbReference type="GO" id="GO:0006508">
    <property type="term" value="P:proteolysis"/>
    <property type="evidence" value="ECO:0007669"/>
    <property type="project" value="UniProtKB-KW"/>
</dbReference>
<reference evidence="14 15" key="1">
    <citation type="submission" date="2019-03" db="EMBL/GenBank/DDBJ databases">
        <title>Genomic Encyclopedia of Type Strains, Phase IV (KMG-IV): sequencing the most valuable type-strain genomes for metagenomic binning, comparative biology and taxonomic classification.</title>
        <authorList>
            <person name="Goeker M."/>
        </authorList>
    </citation>
    <scope>NUCLEOTIDE SEQUENCE [LARGE SCALE GENOMIC DNA]</scope>
    <source>
        <strain evidence="14 15">DSM 45765</strain>
    </source>
</reference>
<dbReference type="InterPro" id="IPR050130">
    <property type="entry name" value="ClpA_ClpB"/>
</dbReference>
<dbReference type="SMART" id="SM01086">
    <property type="entry name" value="ClpB_D2-small"/>
    <property type="match status" value="1"/>
</dbReference>
<dbReference type="PRINTS" id="PR00300">
    <property type="entry name" value="CLPPROTEASEA"/>
</dbReference>
<dbReference type="EMBL" id="SLXQ01000002">
    <property type="protein sequence ID" value="TCP55044.1"/>
    <property type="molecule type" value="Genomic_DNA"/>
</dbReference>
<dbReference type="InterPro" id="IPR001943">
    <property type="entry name" value="UVR_dom"/>
</dbReference>
<proteinExistence type="inferred from homology"/>
<dbReference type="Pfam" id="PF10431">
    <property type="entry name" value="ClpB_D2-small"/>
    <property type="match status" value="1"/>
</dbReference>
<dbReference type="Gene3D" id="4.10.860.10">
    <property type="entry name" value="UVR domain"/>
    <property type="match status" value="1"/>
</dbReference>
<dbReference type="FunFam" id="3.40.50.300:FF:000010">
    <property type="entry name" value="Chaperone clpB 1, putative"/>
    <property type="match status" value="1"/>
</dbReference>
<evidence type="ECO:0000259" key="13">
    <source>
        <dbReference type="PROSITE" id="PS51903"/>
    </source>
</evidence>
<evidence type="ECO:0000313" key="15">
    <source>
        <dbReference type="Proteomes" id="UP000294911"/>
    </source>
</evidence>
<evidence type="ECO:0000256" key="2">
    <source>
        <dbReference type="ARBA" id="ARBA00022737"/>
    </source>
</evidence>
<dbReference type="GO" id="GO:0016887">
    <property type="term" value="F:ATP hydrolysis activity"/>
    <property type="evidence" value="ECO:0007669"/>
    <property type="project" value="InterPro"/>
</dbReference>
<evidence type="ECO:0000313" key="14">
    <source>
        <dbReference type="EMBL" id="TCP55044.1"/>
    </source>
</evidence>
<evidence type="ECO:0000256" key="11">
    <source>
        <dbReference type="SAM" id="MobiDB-lite"/>
    </source>
</evidence>
<dbReference type="PROSITE" id="PS00870">
    <property type="entry name" value="CLPAB_1"/>
    <property type="match status" value="1"/>
</dbReference>
<dbReference type="PROSITE" id="PS51903">
    <property type="entry name" value="CLP_R"/>
    <property type="match status" value="1"/>
</dbReference>
<feature type="domain" description="UVR" evidence="12">
    <location>
        <begin position="446"/>
        <end position="481"/>
    </location>
</feature>
<dbReference type="GO" id="GO:0034605">
    <property type="term" value="P:cellular response to heat"/>
    <property type="evidence" value="ECO:0007669"/>
    <property type="project" value="TreeGrafter"/>
</dbReference>
<evidence type="ECO:0000256" key="6">
    <source>
        <dbReference type="ARBA" id="ARBA00023054"/>
    </source>
</evidence>
<dbReference type="Pfam" id="PF07724">
    <property type="entry name" value="AAA_2"/>
    <property type="match status" value="1"/>
</dbReference>
<evidence type="ECO:0000256" key="7">
    <source>
        <dbReference type="ARBA" id="ARBA00023186"/>
    </source>
</evidence>
<feature type="region of interest" description="Disordered" evidence="11">
    <location>
        <begin position="163"/>
        <end position="194"/>
    </location>
</feature>
<dbReference type="InterPro" id="IPR004176">
    <property type="entry name" value="Clp_R_N"/>
</dbReference>
<gene>
    <name evidence="14" type="ORF">EV191_102256</name>
</gene>
<dbReference type="InterPro" id="IPR001270">
    <property type="entry name" value="ClpA/B"/>
</dbReference>
<dbReference type="InterPro" id="IPR036628">
    <property type="entry name" value="Clp_N_dom_sf"/>
</dbReference>
<dbReference type="GO" id="GO:0005737">
    <property type="term" value="C:cytoplasm"/>
    <property type="evidence" value="ECO:0007669"/>
    <property type="project" value="TreeGrafter"/>
</dbReference>
<keyword evidence="4 10" id="KW-0067">ATP-binding</keyword>
<dbReference type="InterPro" id="IPR019489">
    <property type="entry name" value="Clp_ATPase_C"/>
</dbReference>
<dbReference type="InterPro" id="IPR018368">
    <property type="entry name" value="ClpA/B_CS1"/>
</dbReference>
<feature type="compositionally biased region" description="Low complexity" evidence="11">
    <location>
        <begin position="178"/>
        <end position="188"/>
    </location>
</feature>
<dbReference type="Pfam" id="PF17871">
    <property type="entry name" value="AAA_lid_9"/>
    <property type="match status" value="1"/>
</dbReference>
<organism evidence="14 15">
    <name type="scientific">Tamaricihabitans halophyticus</name>
    <dbReference type="NCBI Taxonomy" id="1262583"/>
    <lineage>
        <taxon>Bacteria</taxon>
        <taxon>Bacillati</taxon>
        <taxon>Actinomycetota</taxon>
        <taxon>Actinomycetes</taxon>
        <taxon>Pseudonocardiales</taxon>
        <taxon>Pseudonocardiaceae</taxon>
        <taxon>Tamaricihabitans</taxon>
    </lineage>
</organism>
<keyword evidence="6" id="KW-0175">Coiled coil</keyword>
<dbReference type="Pfam" id="PF02861">
    <property type="entry name" value="Clp_N"/>
    <property type="match status" value="1"/>
</dbReference>
<dbReference type="SUPFAM" id="SSF52540">
    <property type="entry name" value="P-loop containing nucleoside triphosphate hydrolases"/>
    <property type="match status" value="2"/>
</dbReference>
<accession>A0A4R2R050</accession>
<dbReference type="InterPro" id="IPR041546">
    <property type="entry name" value="ClpA/ClpB_AAA_lid"/>
</dbReference>
<dbReference type="Proteomes" id="UP000294911">
    <property type="component" value="Unassembled WGS sequence"/>
</dbReference>
<dbReference type="InterPro" id="IPR028299">
    <property type="entry name" value="ClpA/B_CS2"/>
</dbReference>
<dbReference type="FunFam" id="3.40.50.300:FF:000025">
    <property type="entry name" value="ATP-dependent Clp protease subunit"/>
    <property type="match status" value="1"/>
</dbReference>
<comment type="caution">
    <text evidence="14">The sequence shown here is derived from an EMBL/GenBank/DDBJ whole genome shotgun (WGS) entry which is preliminary data.</text>
</comment>
<dbReference type="Gene3D" id="1.10.1780.10">
    <property type="entry name" value="Clp, N-terminal domain"/>
    <property type="match status" value="1"/>
</dbReference>
<dbReference type="CDD" id="cd19499">
    <property type="entry name" value="RecA-like_ClpB_Hsp104-like"/>
    <property type="match status" value="1"/>
</dbReference>
<evidence type="ECO:0000256" key="4">
    <source>
        <dbReference type="ARBA" id="ARBA00022840"/>
    </source>
</evidence>
<dbReference type="SUPFAM" id="SSF81923">
    <property type="entry name" value="Double Clp-N motif"/>
    <property type="match status" value="1"/>
</dbReference>
<dbReference type="InterPro" id="IPR003959">
    <property type="entry name" value="ATPase_AAA_core"/>
</dbReference>
<dbReference type="OrthoDB" id="9803641at2"/>
<dbReference type="CDD" id="cd00009">
    <property type="entry name" value="AAA"/>
    <property type="match status" value="1"/>
</dbReference>
<evidence type="ECO:0000256" key="3">
    <source>
        <dbReference type="ARBA" id="ARBA00022741"/>
    </source>
</evidence>
<feature type="domain" description="Clp R" evidence="13">
    <location>
        <begin position="39"/>
        <end position="183"/>
    </location>
</feature>
<keyword evidence="14" id="KW-0378">Hydrolase</keyword>
<evidence type="ECO:0000256" key="10">
    <source>
        <dbReference type="RuleBase" id="RU004432"/>
    </source>
</evidence>
<evidence type="ECO:0000256" key="5">
    <source>
        <dbReference type="ARBA" id="ARBA00023016"/>
    </source>
</evidence>
<keyword evidence="3 10" id="KW-0547">Nucleotide-binding</keyword>
<dbReference type="InterPro" id="IPR003593">
    <property type="entry name" value="AAA+_ATPase"/>
</dbReference>
<dbReference type="Gene3D" id="1.10.8.60">
    <property type="match status" value="2"/>
</dbReference>
<keyword evidence="15" id="KW-1185">Reference proteome</keyword>
<evidence type="ECO:0000256" key="9">
    <source>
        <dbReference type="PROSITE-ProRule" id="PRU01251"/>
    </source>
</evidence>
<evidence type="ECO:0000256" key="1">
    <source>
        <dbReference type="ARBA" id="ARBA00008675"/>
    </source>
</evidence>
<keyword evidence="7 10" id="KW-0143">Chaperone</keyword>
<evidence type="ECO:0000259" key="12">
    <source>
        <dbReference type="PROSITE" id="PS50151"/>
    </source>
</evidence>
<dbReference type="PANTHER" id="PTHR11638:SF18">
    <property type="entry name" value="HEAT SHOCK PROTEIN 104"/>
    <property type="match status" value="1"/>
</dbReference>
<dbReference type="RefSeq" id="WP_132876423.1">
    <property type="nucleotide sequence ID" value="NZ_SLXQ01000002.1"/>
</dbReference>
<keyword evidence="2 9" id="KW-0677">Repeat</keyword>
<dbReference type="InterPro" id="IPR027417">
    <property type="entry name" value="P-loop_NTPase"/>
</dbReference>
<dbReference type="PANTHER" id="PTHR11638">
    <property type="entry name" value="ATP-DEPENDENT CLP PROTEASE"/>
    <property type="match status" value="1"/>
</dbReference>
<protein>
    <submittedName>
        <fullName evidence="14">ATP-dependent Clp protease ATP-binding subunit ClpC</fullName>
    </submittedName>
</protein>
<dbReference type="GO" id="GO:0005524">
    <property type="term" value="F:ATP binding"/>
    <property type="evidence" value="ECO:0007669"/>
    <property type="project" value="UniProtKB-KW"/>
</dbReference>